<dbReference type="Proteomes" id="UP000235786">
    <property type="component" value="Unassembled WGS sequence"/>
</dbReference>
<sequence>MSEPKLKLIKIDAKDVENNPDNYNSHFHTAEEAPGFPVPTETPQQYSRWLPLIFSSQRIPSDLIQTLSLTPAQGQLLLEAAGASLHTREPNRGYAEDIDDSIKPTLSTLTFPTQGLFLRLDASSPKDGVKGTQPLRTIDEIILRLTTSYRAVNAITDLLSNGSKEVPLYFLPYNAKMRTDREFRVFCPPGDGRISVVSQYKWHARSIFASIFPELLEGKFRKILSEIGLVHAEIMAVVEERRDELDELMLKQGFTFDVMWDEEEGRGQLIELNSFGTRSGCGACLFHWLRDEDLLYGKMELETGEVEFRVSV</sequence>
<proteinExistence type="predicted"/>
<dbReference type="AlphaFoldDB" id="A0A2J6S551"/>
<evidence type="ECO:0000313" key="2">
    <source>
        <dbReference type="Proteomes" id="UP000235786"/>
    </source>
</evidence>
<evidence type="ECO:0008006" key="3">
    <source>
        <dbReference type="Google" id="ProtNLM"/>
    </source>
</evidence>
<reference evidence="1 2" key="1">
    <citation type="submission" date="2016-04" db="EMBL/GenBank/DDBJ databases">
        <title>A degradative enzymes factory behind the ericoid mycorrhizal symbiosis.</title>
        <authorList>
            <consortium name="DOE Joint Genome Institute"/>
            <person name="Martino E."/>
            <person name="Morin E."/>
            <person name="Grelet G."/>
            <person name="Kuo A."/>
            <person name="Kohler A."/>
            <person name="Daghino S."/>
            <person name="Barry K."/>
            <person name="Choi C."/>
            <person name="Cichocki N."/>
            <person name="Clum A."/>
            <person name="Copeland A."/>
            <person name="Hainaut M."/>
            <person name="Haridas S."/>
            <person name="Labutti K."/>
            <person name="Lindquist E."/>
            <person name="Lipzen A."/>
            <person name="Khouja H.-R."/>
            <person name="Murat C."/>
            <person name="Ohm R."/>
            <person name="Olson A."/>
            <person name="Spatafora J."/>
            <person name="Veneault-Fourrey C."/>
            <person name="Henrissat B."/>
            <person name="Grigoriev I."/>
            <person name="Martin F."/>
            <person name="Perotto S."/>
        </authorList>
    </citation>
    <scope>NUCLEOTIDE SEQUENCE [LARGE SCALE GENOMIC DNA]</scope>
    <source>
        <strain evidence="1 2">F</strain>
    </source>
</reference>
<dbReference type="OrthoDB" id="360540at2759"/>
<protein>
    <recommendedName>
        <fullName evidence="3">Cell division cycle protein 123</fullName>
    </recommendedName>
</protein>
<organism evidence="1 2">
    <name type="scientific">Hyaloscypha variabilis (strain UAMH 11265 / GT02V1 / F)</name>
    <name type="common">Meliniomyces variabilis</name>
    <dbReference type="NCBI Taxonomy" id="1149755"/>
    <lineage>
        <taxon>Eukaryota</taxon>
        <taxon>Fungi</taxon>
        <taxon>Dikarya</taxon>
        <taxon>Ascomycota</taxon>
        <taxon>Pezizomycotina</taxon>
        <taxon>Leotiomycetes</taxon>
        <taxon>Helotiales</taxon>
        <taxon>Hyaloscyphaceae</taxon>
        <taxon>Hyaloscypha</taxon>
        <taxon>Hyaloscypha variabilis</taxon>
    </lineage>
</organism>
<dbReference type="EMBL" id="KZ613939">
    <property type="protein sequence ID" value="PMD45892.1"/>
    <property type="molecule type" value="Genomic_DNA"/>
</dbReference>
<name>A0A2J6S551_HYAVF</name>
<evidence type="ECO:0000313" key="1">
    <source>
        <dbReference type="EMBL" id="PMD45892.1"/>
    </source>
</evidence>
<gene>
    <name evidence="1" type="ORF">L207DRAFT_506911</name>
</gene>
<accession>A0A2J6S551</accession>
<keyword evidence="2" id="KW-1185">Reference proteome</keyword>